<dbReference type="PANTHER" id="PTHR38048:SF2">
    <property type="entry name" value="HEMERYTHRIN-LIKE DOMAIN-CONTAINING PROTEIN"/>
    <property type="match status" value="1"/>
</dbReference>
<dbReference type="Pfam" id="PF01814">
    <property type="entry name" value="Hemerythrin"/>
    <property type="match status" value="1"/>
</dbReference>
<proteinExistence type="predicted"/>
<dbReference type="AlphaFoldDB" id="A0AA39R1H9"/>
<organism evidence="2 3">
    <name type="scientific">Cladonia borealis</name>
    <dbReference type="NCBI Taxonomy" id="184061"/>
    <lineage>
        <taxon>Eukaryota</taxon>
        <taxon>Fungi</taxon>
        <taxon>Dikarya</taxon>
        <taxon>Ascomycota</taxon>
        <taxon>Pezizomycotina</taxon>
        <taxon>Lecanoromycetes</taxon>
        <taxon>OSLEUM clade</taxon>
        <taxon>Lecanoromycetidae</taxon>
        <taxon>Lecanorales</taxon>
        <taxon>Lecanorineae</taxon>
        <taxon>Cladoniaceae</taxon>
        <taxon>Cladonia</taxon>
    </lineage>
</organism>
<dbReference type="InterPro" id="IPR012312">
    <property type="entry name" value="Hemerythrin-like"/>
</dbReference>
<evidence type="ECO:0000313" key="2">
    <source>
        <dbReference type="EMBL" id="KAK0513187.1"/>
    </source>
</evidence>
<name>A0AA39R1H9_9LECA</name>
<reference evidence="2" key="1">
    <citation type="submission" date="2023-03" db="EMBL/GenBank/DDBJ databases">
        <title>Complete genome of Cladonia borealis.</title>
        <authorList>
            <person name="Park H."/>
        </authorList>
    </citation>
    <scope>NUCLEOTIDE SEQUENCE</scope>
    <source>
        <strain evidence="2">ANT050790</strain>
    </source>
</reference>
<evidence type="ECO:0000259" key="1">
    <source>
        <dbReference type="Pfam" id="PF01814"/>
    </source>
</evidence>
<dbReference type="CDD" id="cd12108">
    <property type="entry name" value="Hr-like"/>
    <property type="match status" value="1"/>
</dbReference>
<dbReference type="InterPro" id="IPR053206">
    <property type="entry name" value="Dimeric_xanthone_biosynth"/>
</dbReference>
<protein>
    <recommendedName>
        <fullName evidence="1">Hemerythrin-like domain-containing protein</fullName>
    </recommendedName>
</protein>
<sequence length="254" mass="29600">MESKPSKPWADTPYPLVPTPSVTRPLKTSHYCVTVATEMAHAHNTFIRALNAIYNQAPNVTEPADIKDFLFYCNCWYKTVEHHHNYEETVFFPEVERIAKKPGLMQQNVEQHHAFHPGFHRFRDFSEQTVPEKYDATVLRGIMDDFSMILSNHLAGEIDTLLSLTDCDEKELKKAWKTLEKKVLESADKYTVFPLAFGCVDDTYENGFHKGAFPPTPWFVAYLIKYWFERRYSGTWRFSPCDGFGRPRPLMFLE</sequence>
<accession>A0AA39R1H9</accession>
<gene>
    <name evidence="2" type="ORF">JMJ35_004173</name>
</gene>
<dbReference type="Gene3D" id="1.20.120.520">
    <property type="entry name" value="nmb1532 protein domain like"/>
    <property type="match status" value="1"/>
</dbReference>
<feature type="domain" description="Hemerythrin-like" evidence="1">
    <location>
        <begin position="37"/>
        <end position="162"/>
    </location>
</feature>
<dbReference type="Proteomes" id="UP001166286">
    <property type="component" value="Unassembled WGS sequence"/>
</dbReference>
<keyword evidence="3" id="KW-1185">Reference proteome</keyword>
<evidence type="ECO:0000313" key="3">
    <source>
        <dbReference type="Proteomes" id="UP001166286"/>
    </source>
</evidence>
<dbReference type="EMBL" id="JAFEKC020000008">
    <property type="protein sequence ID" value="KAK0513187.1"/>
    <property type="molecule type" value="Genomic_DNA"/>
</dbReference>
<dbReference type="PANTHER" id="PTHR38048">
    <property type="entry name" value="EXPRESSED PROTEIN"/>
    <property type="match status" value="1"/>
</dbReference>
<comment type="caution">
    <text evidence="2">The sequence shown here is derived from an EMBL/GenBank/DDBJ whole genome shotgun (WGS) entry which is preliminary data.</text>
</comment>